<dbReference type="EMBL" id="CAXDID020000092">
    <property type="protein sequence ID" value="CAL6022954.1"/>
    <property type="molecule type" value="Genomic_DNA"/>
</dbReference>
<organism evidence="7">
    <name type="scientific">Hexamita inflata</name>
    <dbReference type="NCBI Taxonomy" id="28002"/>
    <lineage>
        <taxon>Eukaryota</taxon>
        <taxon>Metamonada</taxon>
        <taxon>Diplomonadida</taxon>
        <taxon>Hexamitidae</taxon>
        <taxon>Hexamitinae</taxon>
        <taxon>Hexamita</taxon>
    </lineage>
</organism>
<dbReference type="InterPro" id="IPR027417">
    <property type="entry name" value="P-loop_NTPase"/>
</dbReference>
<dbReference type="PROSITE" id="PS51194">
    <property type="entry name" value="HELICASE_CTER"/>
    <property type="match status" value="1"/>
</dbReference>
<dbReference type="SMART" id="SM00487">
    <property type="entry name" value="DEXDc"/>
    <property type="match status" value="1"/>
</dbReference>
<evidence type="ECO:0000259" key="5">
    <source>
        <dbReference type="PROSITE" id="PS51192"/>
    </source>
</evidence>
<evidence type="ECO:0000313" key="10">
    <source>
        <dbReference type="Proteomes" id="UP001642409"/>
    </source>
</evidence>
<dbReference type="AlphaFoldDB" id="A0AA86PII1"/>
<evidence type="ECO:0000259" key="6">
    <source>
        <dbReference type="PROSITE" id="PS51194"/>
    </source>
</evidence>
<reference evidence="7" key="1">
    <citation type="submission" date="2023-06" db="EMBL/GenBank/DDBJ databases">
        <authorList>
            <person name="Kurt Z."/>
        </authorList>
    </citation>
    <scope>NUCLEOTIDE SEQUENCE</scope>
</reference>
<dbReference type="Pfam" id="PF00271">
    <property type="entry name" value="Helicase_C"/>
    <property type="match status" value="1"/>
</dbReference>
<evidence type="ECO:0000313" key="9">
    <source>
        <dbReference type="EMBL" id="CAL6022954.1"/>
    </source>
</evidence>
<dbReference type="GO" id="GO:0016787">
    <property type="term" value="F:hydrolase activity"/>
    <property type="evidence" value="ECO:0007669"/>
    <property type="project" value="UniProtKB-KW"/>
</dbReference>
<evidence type="ECO:0000256" key="1">
    <source>
        <dbReference type="ARBA" id="ARBA00022741"/>
    </source>
</evidence>
<evidence type="ECO:0000313" key="7">
    <source>
        <dbReference type="EMBL" id="CAI9939051.1"/>
    </source>
</evidence>
<dbReference type="Proteomes" id="UP001642409">
    <property type="component" value="Unassembled WGS sequence"/>
</dbReference>
<dbReference type="InterPro" id="IPR014001">
    <property type="entry name" value="Helicase_ATP-bd"/>
</dbReference>
<keyword evidence="1" id="KW-0547">Nucleotide-binding</keyword>
<accession>A0AA86PII1</accession>
<dbReference type="InterPro" id="IPR050079">
    <property type="entry name" value="DEAD_box_RNA_helicase"/>
</dbReference>
<dbReference type="InterPro" id="IPR001650">
    <property type="entry name" value="Helicase_C-like"/>
</dbReference>
<sequence>MKVVPQSSNVFELLHQNLQDAIKSVGFTKPTEVQQKTMPIALAGKDVCGIAKTGQGKTASYVLPALNHLLQKPQAYHTLVIAPTRELAIQIMEVFMQFGKSSGLRVSILVGGIDMSRQQIELAKKPHIIIGTPGRILDHFANTKGFNLAALKFLILDECDKLLDMDFERDLDQIIKKLNRTRQTLLFTATFSNKIKLLKERVSSGQVIQLSTDDNEKTNSELKQLMAVTPQLDKLGVTIQLLNEFRLKTIIFCNKVVDVSKIYHTLKQMKFNVSMLHGQMSQEARLQNLKQFKDQSTKILVATDVAARGLDIDDVEFIVNYSIPQIAKEYIHRVGRTARAGNAGLSMCIVTQTDIAAFQAIEDHTGVQMEKYQYDKNKVNQLRDEVNAAVKVAEQVIKGKVKDE</sequence>
<feature type="domain" description="Helicase C-terminal" evidence="6">
    <location>
        <begin position="237"/>
        <end position="380"/>
    </location>
</feature>
<dbReference type="Gene3D" id="3.40.50.300">
    <property type="entry name" value="P-loop containing nucleotide triphosphate hydrolases"/>
    <property type="match status" value="2"/>
</dbReference>
<reference evidence="8 10" key="2">
    <citation type="submission" date="2024-07" db="EMBL/GenBank/DDBJ databases">
        <authorList>
            <person name="Akdeniz Z."/>
        </authorList>
    </citation>
    <scope>NUCLEOTIDE SEQUENCE [LARGE SCALE GENOMIC DNA]</scope>
</reference>
<dbReference type="SMART" id="SM00490">
    <property type="entry name" value="HELICc"/>
    <property type="match status" value="1"/>
</dbReference>
<dbReference type="GO" id="GO:0003724">
    <property type="term" value="F:RNA helicase activity"/>
    <property type="evidence" value="ECO:0007669"/>
    <property type="project" value="TreeGrafter"/>
</dbReference>
<dbReference type="GO" id="GO:0005524">
    <property type="term" value="F:ATP binding"/>
    <property type="evidence" value="ECO:0007669"/>
    <property type="project" value="UniProtKB-KW"/>
</dbReference>
<evidence type="ECO:0000256" key="4">
    <source>
        <dbReference type="ARBA" id="ARBA00022840"/>
    </source>
</evidence>
<feature type="domain" description="Helicase ATP-binding" evidence="5">
    <location>
        <begin position="38"/>
        <end position="209"/>
    </location>
</feature>
<dbReference type="Pfam" id="PF00270">
    <property type="entry name" value="DEAD"/>
    <property type="match status" value="1"/>
</dbReference>
<dbReference type="SUPFAM" id="SSF52540">
    <property type="entry name" value="P-loop containing nucleoside triphosphate hydrolases"/>
    <property type="match status" value="1"/>
</dbReference>
<evidence type="ECO:0000256" key="3">
    <source>
        <dbReference type="ARBA" id="ARBA00022806"/>
    </source>
</evidence>
<keyword evidence="2" id="KW-0378">Hydrolase</keyword>
<evidence type="ECO:0000256" key="2">
    <source>
        <dbReference type="ARBA" id="ARBA00022801"/>
    </source>
</evidence>
<dbReference type="InterPro" id="IPR011545">
    <property type="entry name" value="DEAD/DEAH_box_helicase_dom"/>
</dbReference>
<keyword evidence="10" id="KW-1185">Reference proteome</keyword>
<keyword evidence="3 7" id="KW-0347">Helicase</keyword>
<protein>
    <submittedName>
        <fullName evidence="7">ATP-dependent rRNA helicase RRP3</fullName>
    </submittedName>
    <submittedName>
        <fullName evidence="8">ATP-dependent_rRNA helicase RRP3</fullName>
    </submittedName>
</protein>
<dbReference type="PROSITE" id="PS51192">
    <property type="entry name" value="HELICASE_ATP_BIND_1"/>
    <property type="match status" value="1"/>
</dbReference>
<name>A0AA86PII1_9EUKA</name>
<dbReference type="EMBL" id="CATOUU010000660">
    <property type="protein sequence ID" value="CAI9939051.1"/>
    <property type="molecule type" value="Genomic_DNA"/>
</dbReference>
<gene>
    <name evidence="7" type="ORF">HINF_LOCUS26696</name>
    <name evidence="8" type="ORF">HINF_LOCUS28459</name>
    <name evidence="9" type="ORF">HINF_LOCUS28896</name>
</gene>
<proteinExistence type="predicted"/>
<comment type="caution">
    <text evidence="7">The sequence shown here is derived from an EMBL/GenBank/DDBJ whole genome shotgun (WGS) entry which is preliminary data.</text>
</comment>
<dbReference type="GO" id="GO:0003676">
    <property type="term" value="F:nucleic acid binding"/>
    <property type="evidence" value="ECO:0007669"/>
    <property type="project" value="InterPro"/>
</dbReference>
<keyword evidence="4" id="KW-0067">ATP-binding</keyword>
<dbReference type="CDD" id="cd18787">
    <property type="entry name" value="SF2_C_DEAD"/>
    <property type="match status" value="1"/>
</dbReference>
<dbReference type="GO" id="GO:0005829">
    <property type="term" value="C:cytosol"/>
    <property type="evidence" value="ECO:0007669"/>
    <property type="project" value="TreeGrafter"/>
</dbReference>
<evidence type="ECO:0000313" key="8">
    <source>
        <dbReference type="EMBL" id="CAL6022045.1"/>
    </source>
</evidence>
<dbReference type="EMBL" id="CAXDID020000090">
    <property type="protein sequence ID" value="CAL6022045.1"/>
    <property type="molecule type" value="Genomic_DNA"/>
</dbReference>
<dbReference type="PANTHER" id="PTHR47959">
    <property type="entry name" value="ATP-DEPENDENT RNA HELICASE RHLE-RELATED"/>
    <property type="match status" value="1"/>
</dbReference>
<dbReference type="PANTHER" id="PTHR47959:SF24">
    <property type="entry name" value="ATP-DEPENDENT RNA HELICASE"/>
    <property type="match status" value="1"/>
</dbReference>